<evidence type="ECO:0000313" key="2">
    <source>
        <dbReference type="Proteomes" id="UP000283429"/>
    </source>
</evidence>
<accession>A0A414GTU6</accession>
<reference evidence="1 2" key="1">
    <citation type="submission" date="2018-08" db="EMBL/GenBank/DDBJ databases">
        <title>A genome reference for cultivated species of the human gut microbiota.</title>
        <authorList>
            <person name="Zou Y."/>
            <person name="Xue W."/>
            <person name="Luo G."/>
        </authorList>
    </citation>
    <scope>NUCLEOTIDE SEQUENCE [LARGE SCALE GENOMIC DNA]</scope>
    <source>
        <strain evidence="1 2">AM30-40</strain>
    </source>
</reference>
<gene>
    <name evidence="1" type="ORF">DW783_19470</name>
</gene>
<name>A0A414GTU6_PHOVU</name>
<protein>
    <submittedName>
        <fullName evidence="1">Uncharacterized protein</fullName>
    </submittedName>
</protein>
<organism evidence="1 2">
    <name type="scientific">Phocaeicola vulgatus</name>
    <name type="common">Bacteroides vulgatus</name>
    <dbReference type="NCBI Taxonomy" id="821"/>
    <lineage>
        <taxon>Bacteria</taxon>
        <taxon>Pseudomonadati</taxon>
        <taxon>Bacteroidota</taxon>
        <taxon>Bacteroidia</taxon>
        <taxon>Bacteroidales</taxon>
        <taxon>Bacteroidaceae</taxon>
        <taxon>Phocaeicola</taxon>
    </lineage>
</organism>
<dbReference type="EMBL" id="QSJM01000080">
    <property type="protein sequence ID" value="RHD72628.1"/>
    <property type="molecule type" value="Genomic_DNA"/>
</dbReference>
<evidence type="ECO:0000313" key="1">
    <source>
        <dbReference type="EMBL" id="RHD72628.1"/>
    </source>
</evidence>
<sequence>KFACKVLFELCNCTVVLAEEAFIIFASPLVTVHPENVYPDFATAVMGILVFTLYVPPPVTVPPEVGLAVRVKVRFFSLNLHLNL</sequence>
<dbReference type="AlphaFoldDB" id="A0A414GTU6"/>
<dbReference type="Proteomes" id="UP000283429">
    <property type="component" value="Unassembled WGS sequence"/>
</dbReference>
<feature type="non-terminal residue" evidence="1">
    <location>
        <position position="1"/>
    </location>
</feature>
<comment type="caution">
    <text evidence="1">The sequence shown here is derived from an EMBL/GenBank/DDBJ whole genome shotgun (WGS) entry which is preliminary data.</text>
</comment>
<proteinExistence type="predicted"/>